<dbReference type="EMBL" id="JALJOS010000002">
    <property type="protein sequence ID" value="KAK9843306.1"/>
    <property type="molecule type" value="Genomic_DNA"/>
</dbReference>
<keyword evidence="3" id="KW-1185">Reference proteome</keyword>
<accession>A0AAW1SBW2</accession>
<name>A0AAW1SBW2_9CHLO</name>
<reference evidence="2 3" key="1">
    <citation type="journal article" date="2024" name="Nat. Commun.">
        <title>Phylogenomics reveals the evolutionary origins of lichenization in chlorophyte algae.</title>
        <authorList>
            <person name="Puginier C."/>
            <person name="Libourel C."/>
            <person name="Otte J."/>
            <person name="Skaloud P."/>
            <person name="Haon M."/>
            <person name="Grisel S."/>
            <person name="Petersen M."/>
            <person name="Berrin J.G."/>
            <person name="Delaux P.M."/>
            <person name="Dal Grande F."/>
            <person name="Keller J."/>
        </authorList>
    </citation>
    <scope>NUCLEOTIDE SEQUENCE [LARGE SCALE GENOMIC DNA]</scope>
    <source>
        <strain evidence="2 3">SAG 2145</strain>
    </source>
</reference>
<proteinExistence type="predicted"/>
<evidence type="ECO:0000313" key="2">
    <source>
        <dbReference type="EMBL" id="KAK9843306.1"/>
    </source>
</evidence>
<sequence>MAASFGTSARPTASESDHTVQPAARRVFHEADDPAPGSARNNAATPRSPFSQPDLQTSPAKAPTERLRLPVLESLEDHELSGLTSLTGSELNLYLQVTEEMKREEPAMARRLLQSASFKRRQSQAEAAAAAPTGPAPCSNATQPQSSGATPQGSISSTSTGGRSSASQEQLGKELSDAVERLRGILPADAVGLEHRDSFGLLDLLSSHSLSDPETAAAANSGTVCGFQKALRHRFSCFTVDRVQGAMVESS</sequence>
<comment type="caution">
    <text evidence="2">The sequence shown here is derived from an EMBL/GenBank/DDBJ whole genome shotgun (WGS) entry which is preliminary data.</text>
</comment>
<dbReference type="AlphaFoldDB" id="A0AAW1SBW2"/>
<evidence type="ECO:0000313" key="3">
    <source>
        <dbReference type="Proteomes" id="UP001438707"/>
    </source>
</evidence>
<feature type="region of interest" description="Disordered" evidence="1">
    <location>
        <begin position="1"/>
        <end position="70"/>
    </location>
</feature>
<feature type="compositionally biased region" description="Polar residues" evidence="1">
    <location>
        <begin position="39"/>
        <end position="59"/>
    </location>
</feature>
<feature type="compositionally biased region" description="Low complexity" evidence="1">
    <location>
        <begin position="125"/>
        <end position="137"/>
    </location>
</feature>
<protein>
    <submittedName>
        <fullName evidence="2">Uncharacterized protein</fullName>
    </submittedName>
</protein>
<evidence type="ECO:0000256" key="1">
    <source>
        <dbReference type="SAM" id="MobiDB-lite"/>
    </source>
</evidence>
<feature type="compositionally biased region" description="Polar residues" evidence="1">
    <location>
        <begin position="1"/>
        <end position="14"/>
    </location>
</feature>
<gene>
    <name evidence="2" type="ORF">WJX74_010101</name>
</gene>
<feature type="region of interest" description="Disordered" evidence="1">
    <location>
        <begin position="117"/>
        <end position="174"/>
    </location>
</feature>
<dbReference type="Proteomes" id="UP001438707">
    <property type="component" value="Unassembled WGS sequence"/>
</dbReference>
<organism evidence="2 3">
    <name type="scientific">Apatococcus lobatus</name>
    <dbReference type="NCBI Taxonomy" id="904363"/>
    <lineage>
        <taxon>Eukaryota</taxon>
        <taxon>Viridiplantae</taxon>
        <taxon>Chlorophyta</taxon>
        <taxon>core chlorophytes</taxon>
        <taxon>Trebouxiophyceae</taxon>
        <taxon>Chlorellales</taxon>
        <taxon>Chlorellaceae</taxon>
        <taxon>Apatococcus</taxon>
    </lineage>
</organism>
<feature type="compositionally biased region" description="Low complexity" evidence="1">
    <location>
        <begin position="150"/>
        <end position="167"/>
    </location>
</feature>
<feature type="compositionally biased region" description="Polar residues" evidence="1">
    <location>
        <begin position="139"/>
        <end position="149"/>
    </location>
</feature>